<evidence type="ECO:0000313" key="2">
    <source>
        <dbReference type="Proteomes" id="UP000444721"/>
    </source>
</evidence>
<comment type="caution">
    <text evidence="1">The sequence shown here is derived from an EMBL/GenBank/DDBJ whole genome shotgun (WGS) entry which is preliminary data.</text>
</comment>
<dbReference type="EMBL" id="VFQX01000006">
    <property type="protein sequence ID" value="KAF0983406.1"/>
    <property type="molecule type" value="Genomic_DNA"/>
</dbReference>
<evidence type="ECO:0000313" key="1">
    <source>
        <dbReference type="EMBL" id="KAF0983406.1"/>
    </source>
</evidence>
<dbReference type="VEuPathDB" id="AmoebaDB:FDP41_010471"/>
<name>A0A6A5C6M6_NAEFO</name>
<accession>A0A6A5C6M6</accession>
<dbReference type="GeneID" id="68117686"/>
<sequence>MLSCKRFYEICKTYRYQDIHVPGAGSFTFYQGAPNHFYLTLPNPERNVSMYKIPTRKPWSANDTDVLTTWYKIRVDPATLNVHTGDFRFAKSVGRCSHHSVNQTQIPYASCFGCEAPGVADANAMCDCF</sequence>
<dbReference type="OrthoDB" id="5948003at2759"/>
<reference evidence="1 2" key="1">
    <citation type="journal article" date="2019" name="Sci. Rep.">
        <title>Nanopore sequencing improves the draft genome of the human pathogenic amoeba Naegleria fowleri.</title>
        <authorList>
            <person name="Liechti N."/>
            <person name="Schurch N."/>
            <person name="Bruggmann R."/>
            <person name="Wittwer M."/>
        </authorList>
    </citation>
    <scope>NUCLEOTIDE SEQUENCE [LARGE SCALE GENOMIC DNA]</scope>
    <source>
        <strain evidence="1 2">ATCC 30894</strain>
    </source>
</reference>
<keyword evidence="2" id="KW-1185">Reference proteome</keyword>
<dbReference type="RefSeq" id="XP_044568119.1">
    <property type="nucleotide sequence ID" value="XM_044700773.1"/>
</dbReference>
<dbReference type="VEuPathDB" id="AmoebaDB:NF0081360"/>
<proteinExistence type="predicted"/>
<dbReference type="VEuPathDB" id="AmoebaDB:NfTy_012370"/>
<organism evidence="1 2">
    <name type="scientific">Naegleria fowleri</name>
    <name type="common">Brain eating amoeba</name>
    <dbReference type="NCBI Taxonomy" id="5763"/>
    <lineage>
        <taxon>Eukaryota</taxon>
        <taxon>Discoba</taxon>
        <taxon>Heterolobosea</taxon>
        <taxon>Tetramitia</taxon>
        <taxon>Eutetramitia</taxon>
        <taxon>Vahlkampfiidae</taxon>
        <taxon>Naegleria</taxon>
    </lineage>
</organism>
<gene>
    <name evidence="1" type="ORF">FDP41_010471</name>
</gene>
<protein>
    <submittedName>
        <fullName evidence="1">Uncharacterized protein</fullName>
    </submittedName>
</protein>
<dbReference type="Proteomes" id="UP000444721">
    <property type="component" value="Unassembled WGS sequence"/>
</dbReference>
<dbReference type="AlphaFoldDB" id="A0A6A5C6M6"/>